<proteinExistence type="predicted"/>
<accession>A0A5B0E210</accession>
<dbReference type="Proteomes" id="UP000324738">
    <property type="component" value="Unassembled WGS sequence"/>
</dbReference>
<keyword evidence="1" id="KW-0812">Transmembrane</keyword>
<evidence type="ECO:0000313" key="3">
    <source>
        <dbReference type="Proteomes" id="UP000324738"/>
    </source>
</evidence>
<evidence type="ECO:0000256" key="1">
    <source>
        <dbReference type="SAM" id="Phobius"/>
    </source>
</evidence>
<dbReference type="RefSeq" id="WP_149298645.1">
    <property type="nucleotide sequence ID" value="NZ_VTWH01000001.1"/>
</dbReference>
<dbReference type="AlphaFoldDB" id="A0A5B0E210"/>
<keyword evidence="1" id="KW-1133">Transmembrane helix</keyword>
<evidence type="ECO:0000313" key="2">
    <source>
        <dbReference type="EMBL" id="KAA0972698.1"/>
    </source>
</evidence>
<dbReference type="EMBL" id="VTWH01000001">
    <property type="protein sequence ID" value="KAA0972698.1"/>
    <property type="molecule type" value="Genomic_DNA"/>
</dbReference>
<dbReference type="OrthoDB" id="6199137at2"/>
<sequence length="52" mass="5832">MARVPLQRTSTAPKSWVKRVGWLVLIWVVSVTALGTVAYLFRFLMKLAGLSL</sequence>
<dbReference type="InterPro" id="IPR018895">
    <property type="entry name" value="DUF2474"/>
</dbReference>
<dbReference type="Pfam" id="PF10617">
    <property type="entry name" value="DUF2474"/>
    <property type="match status" value="1"/>
</dbReference>
<keyword evidence="3" id="KW-1185">Reference proteome</keyword>
<reference evidence="2 3" key="1">
    <citation type="submission" date="2019-08" db="EMBL/GenBank/DDBJ databases">
        <title>Aureimonas fodiniaquatilis sp. nov., isolated from a coal mine wastewater.</title>
        <authorList>
            <person name="Kim W."/>
        </authorList>
    </citation>
    <scope>NUCLEOTIDE SEQUENCE [LARGE SCALE GENOMIC DNA]</scope>
    <source>
        <strain evidence="2 3">CAU 1482</strain>
    </source>
</reference>
<feature type="transmembrane region" description="Helical" evidence="1">
    <location>
        <begin position="20"/>
        <end position="41"/>
    </location>
</feature>
<protein>
    <submittedName>
        <fullName evidence="2">DUF2474 domain-containing protein</fullName>
    </submittedName>
</protein>
<comment type="caution">
    <text evidence="2">The sequence shown here is derived from an EMBL/GenBank/DDBJ whole genome shotgun (WGS) entry which is preliminary data.</text>
</comment>
<gene>
    <name evidence="2" type="ORF">FPY71_03520</name>
</gene>
<keyword evidence="1" id="KW-0472">Membrane</keyword>
<organism evidence="2 3">
    <name type="scientific">Aureimonas fodinaquatilis</name>
    <dbReference type="NCBI Taxonomy" id="2565783"/>
    <lineage>
        <taxon>Bacteria</taxon>
        <taxon>Pseudomonadati</taxon>
        <taxon>Pseudomonadota</taxon>
        <taxon>Alphaproteobacteria</taxon>
        <taxon>Hyphomicrobiales</taxon>
        <taxon>Aurantimonadaceae</taxon>
        <taxon>Aureimonas</taxon>
    </lineage>
</organism>
<name>A0A5B0E210_9HYPH</name>